<dbReference type="InterPro" id="IPR036291">
    <property type="entry name" value="NAD(P)-bd_dom_sf"/>
</dbReference>
<feature type="binding site" evidence="6">
    <location>
        <position position="110"/>
    </location>
    <ligand>
        <name>shikimate</name>
        <dbReference type="ChEBI" id="CHEBI:36208"/>
    </ligand>
</feature>
<dbReference type="EC" id="1.1.1.25" evidence="1 6"/>
<dbReference type="Gene3D" id="3.40.50.10860">
    <property type="entry name" value="Leucine Dehydrogenase, chain A, domain 1"/>
    <property type="match status" value="1"/>
</dbReference>
<evidence type="ECO:0000259" key="7">
    <source>
        <dbReference type="Pfam" id="PF01488"/>
    </source>
</evidence>
<evidence type="ECO:0000313" key="10">
    <source>
        <dbReference type="EMBL" id="SEH12016.1"/>
    </source>
</evidence>
<feature type="binding site" evidence="6">
    <location>
        <position position="150"/>
    </location>
    <ligand>
        <name>shikimate</name>
        <dbReference type="ChEBI" id="CHEBI:36208"/>
    </ligand>
</feature>
<comment type="catalytic activity">
    <reaction evidence="6">
        <text>shikimate + NADP(+) = 3-dehydroshikimate + NADPH + H(+)</text>
        <dbReference type="Rhea" id="RHEA:17737"/>
        <dbReference type="ChEBI" id="CHEBI:15378"/>
        <dbReference type="ChEBI" id="CHEBI:16630"/>
        <dbReference type="ChEBI" id="CHEBI:36208"/>
        <dbReference type="ChEBI" id="CHEBI:57783"/>
        <dbReference type="ChEBI" id="CHEBI:58349"/>
        <dbReference type="EC" id="1.1.1.25"/>
    </reaction>
</comment>
<gene>
    <name evidence="6" type="primary">aroE</name>
    <name evidence="10" type="ORF">SAMN04487967_0616</name>
</gene>
<dbReference type="SUPFAM" id="SSF53223">
    <property type="entry name" value="Aminoacid dehydrogenase-like, N-terminal domain"/>
    <property type="match status" value="1"/>
</dbReference>
<comment type="subunit">
    <text evidence="6">Homodimer.</text>
</comment>
<dbReference type="GO" id="GO:0050661">
    <property type="term" value="F:NADP binding"/>
    <property type="evidence" value="ECO:0007669"/>
    <property type="project" value="InterPro"/>
</dbReference>
<organism evidence="10 11">
    <name type="scientific">Natronorubrum sediminis</name>
    <dbReference type="NCBI Taxonomy" id="640943"/>
    <lineage>
        <taxon>Archaea</taxon>
        <taxon>Methanobacteriati</taxon>
        <taxon>Methanobacteriota</taxon>
        <taxon>Stenosarchaea group</taxon>
        <taxon>Halobacteria</taxon>
        <taxon>Halobacteriales</taxon>
        <taxon>Natrialbaceae</taxon>
        <taxon>Natronorubrum</taxon>
    </lineage>
</organism>
<dbReference type="NCBIfam" id="TIGR00507">
    <property type="entry name" value="aroE"/>
    <property type="match status" value="1"/>
</dbReference>
<dbReference type="Pfam" id="PF18317">
    <property type="entry name" value="SDH_C"/>
    <property type="match status" value="1"/>
</dbReference>
<comment type="function">
    <text evidence="6">Involved in the biosynthesis of the chorismate, which leads to the biosynthesis of aromatic amino acids. Catalyzes the reversible NADPH linked reduction of 3-dehydroshikimate (DHSA) to yield shikimate (SA).</text>
</comment>
<dbReference type="AlphaFoldDB" id="A0A1H6FMD0"/>
<proteinExistence type="inferred from homology"/>
<dbReference type="GO" id="GO:0019632">
    <property type="term" value="P:shikimate metabolic process"/>
    <property type="evidence" value="ECO:0007669"/>
    <property type="project" value="InterPro"/>
</dbReference>
<keyword evidence="11" id="KW-1185">Reference proteome</keyword>
<feature type="domain" description="SDH C-terminal" evidence="9">
    <location>
        <begin position="283"/>
        <end position="313"/>
    </location>
</feature>
<feature type="binding site" evidence="6">
    <location>
        <position position="262"/>
    </location>
    <ligand>
        <name>shikimate</name>
        <dbReference type="ChEBI" id="CHEBI:36208"/>
    </ligand>
</feature>
<feature type="binding site" evidence="6">
    <location>
        <begin position="63"/>
        <end position="65"/>
    </location>
    <ligand>
        <name>shikimate</name>
        <dbReference type="ChEBI" id="CHEBI:36208"/>
    </ligand>
</feature>
<evidence type="ECO:0000256" key="1">
    <source>
        <dbReference type="ARBA" id="ARBA00012962"/>
    </source>
</evidence>
<dbReference type="UniPathway" id="UPA00053">
    <property type="reaction ID" value="UER00087"/>
</dbReference>
<keyword evidence="2 6" id="KW-0028">Amino-acid biosynthesis</keyword>
<name>A0A1H6FMD0_9EURY</name>
<evidence type="ECO:0000256" key="6">
    <source>
        <dbReference type="HAMAP-Rule" id="MF_00222"/>
    </source>
</evidence>
<dbReference type="NCBIfam" id="NF001319">
    <property type="entry name" value="PRK00258.3-3"/>
    <property type="match status" value="1"/>
</dbReference>
<comment type="caution">
    <text evidence="6">Lacks conserved residue(s) required for the propagation of feature annotation.</text>
</comment>
<feature type="domain" description="Shikimate dehydrogenase substrate binding N-terminal" evidence="8">
    <location>
        <begin position="55"/>
        <end position="136"/>
    </location>
</feature>
<feature type="binding site" evidence="6">
    <location>
        <position position="283"/>
    </location>
    <ligand>
        <name>NADP(+)</name>
        <dbReference type="ChEBI" id="CHEBI:58349"/>
    </ligand>
</feature>
<protein>
    <recommendedName>
        <fullName evidence="1 6">Shikimate dehydrogenase (NADP(+))</fullName>
        <shortName evidence="6">SDH</shortName>
        <ecNumber evidence="1 6">1.1.1.25</ecNumber>
    </recommendedName>
</protein>
<dbReference type="CDD" id="cd01065">
    <property type="entry name" value="NAD_bind_Shikimate_DH"/>
    <property type="match status" value="1"/>
</dbReference>
<dbReference type="HAMAP" id="MF_00222">
    <property type="entry name" value="Shikimate_DH_AroE"/>
    <property type="match status" value="1"/>
</dbReference>
<keyword evidence="3 6" id="KW-0521">NADP</keyword>
<dbReference type="Gene3D" id="3.40.50.720">
    <property type="entry name" value="NAD(P)-binding Rossmann-like Domain"/>
    <property type="match status" value="1"/>
</dbReference>
<feature type="binding site" evidence="6">
    <location>
        <position position="260"/>
    </location>
    <ligand>
        <name>NADP(+)</name>
        <dbReference type="ChEBI" id="CHEBI:58349"/>
    </ligand>
</feature>
<reference evidence="11" key="1">
    <citation type="submission" date="2016-10" db="EMBL/GenBank/DDBJ databases">
        <authorList>
            <person name="Varghese N."/>
            <person name="Submissions S."/>
        </authorList>
    </citation>
    <scope>NUCLEOTIDE SEQUENCE [LARGE SCALE GENOMIC DNA]</scope>
    <source>
        <strain evidence="11">CGMCC 1.8981</strain>
    </source>
</reference>
<feature type="active site" description="Proton acceptor" evidence="6">
    <location>
        <position position="114"/>
    </location>
</feature>
<dbReference type="InterPro" id="IPR006151">
    <property type="entry name" value="Shikm_DH/Glu-tRNA_Rdtase"/>
</dbReference>
<accession>A0A1H6FMD0</accession>
<evidence type="ECO:0000259" key="9">
    <source>
        <dbReference type="Pfam" id="PF18317"/>
    </source>
</evidence>
<dbReference type="PANTHER" id="PTHR21089:SF1">
    <property type="entry name" value="BIFUNCTIONAL 3-DEHYDROQUINATE DEHYDRATASE_SHIKIMATE DEHYDROGENASE, CHLOROPLASTIC"/>
    <property type="match status" value="1"/>
</dbReference>
<dbReference type="PANTHER" id="PTHR21089">
    <property type="entry name" value="SHIKIMATE DEHYDROGENASE"/>
    <property type="match status" value="1"/>
</dbReference>
<evidence type="ECO:0000256" key="5">
    <source>
        <dbReference type="ARBA" id="ARBA00023141"/>
    </source>
</evidence>
<evidence type="ECO:0000256" key="3">
    <source>
        <dbReference type="ARBA" id="ARBA00022857"/>
    </source>
</evidence>
<dbReference type="InterPro" id="IPR046346">
    <property type="entry name" value="Aminoacid_DH-like_N_sf"/>
</dbReference>
<evidence type="ECO:0000256" key="2">
    <source>
        <dbReference type="ARBA" id="ARBA00022605"/>
    </source>
</evidence>
<dbReference type="GO" id="GO:0009073">
    <property type="term" value="P:aromatic amino acid family biosynthetic process"/>
    <property type="evidence" value="ECO:0007669"/>
    <property type="project" value="UniProtKB-KW"/>
</dbReference>
<dbReference type="GO" id="GO:0008652">
    <property type="term" value="P:amino acid biosynthetic process"/>
    <property type="evidence" value="ECO:0007669"/>
    <property type="project" value="UniProtKB-KW"/>
</dbReference>
<dbReference type="InterPro" id="IPR011342">
    <property type="entry name" value="Shikimate_DH"/>
</dbReference>
<feature type="binding site" evidence="6">
    <location>
        <begin position="174"/>
        <end position="178"/>
    </location>
    <ligand>
        <name>NADP(+)</name>
        <dbReference type="ChEBI" id="CHEBI:58349"/>
    </ligand>
</feature>
<feature type="binding site" evidence="6">
    <location>
        <position position="134"/>
    </location>
    <ligand>
        <name>shikimate</name>
        <dbReference type="ChEBI" id="CHEBI:36208"/>
    </ligand>
</feature>
<feature type="binding site" evidence="6">
    <location>
        <position position="290"/>
    </location>
    <ligand>
        <name>shikimate</name>
        <dbReference type="ChEBI" id="CHEBI:36208"/>
    </ligand>
</feature>
<dbReference type="Pfam" id="PF08501">
    <property type="entry name" value="Shikimate_dh_N"/>
    <property type="match status" value="1"/>
</dbReference>
<evidence type="ECO:0000313" key="11">
    <source>
        <dbReference type="Proteomes" id="UP000199112"/>
    </source>
</evidence>
<evidence type="ECO:0000259" key="8">
    <source>
        <dbReference type="Pfam" id="PF08501"/>
    </source>
</evidence>
<dbReference type="GO" id="GO:0004764">
    <property type="term" value="F:shikimate 3-dehydrogenase (NADP+) activity"/>
    <property type="evidence" value="ECO:0007669"/>
    <property type="project" value="UniProtKB-UniRule"/>
</dbReference>
<feature type="binding site" evidence="6">
    <location>
        <position position="125"/>
    </location>
    <ligand>
        <name>NADP(+)</name>
        <dbReference type="ChEBI" id="CHEBI:58349"/>
    </ligand>
</feature>
<dbReference type="EMBL" id="FNWL01000001">
    <property type="protein sequence ID" value="SEH12016.1"/>
    <property type="molecule type" value="Genomic_DNA"/>
</dbReference>
<feature type="domain" description="Quinate/shikimate 5-dehydrogenase/glutamyl-tRNA reductase" evidence="7">
    <location>
        <begin position="164"/>
        <end position="236"/>
    </location>
</feature>
<dbReference type="InterPro" id="IPR041121">
    <property type="entry name" value="SDH_C"/>
</dbReference>
<dbReference type="GO" id="GO:0009423">
    <property type="term" value="P:chorismate biosynthetic process"/>
    <property type="evidence" value="ECO:0007669"/>
    <property type="project" value="UniProtKB-UniRule"/>
</dbReference>
<comment type="similarity">
    <text evidence="6">Belongs to the shikimate dehydrogenase family.</text>
</comment>
<dbReference type="SUPFAM" id="SSF51735">
    <property type="entry name" value="NAD(P)-binding Rossmann-fold domains"/>
    <property type="match status" value="1"/>
</dbReference>
<dbReference type="InterPro" id="IPR022893">
    <property type="entry name" value="Shikimate_DH_fam"/>
</dbReference>
<keyword evidence="4 6" id="KW-0560">Oxidoreductase</keyword>
<dbReference type="Proteomes" id="UP000199112">
    <property type="component" value="Unassembled WGS sequence"/>
</dbReference>
<dbReference type="Pfam" id="PF01488">
    <property type="entry name" value="Shikimate_DH"/>
    <property type="match status" value="1"/>
</dbReference>
<keyword evidence="5 6" id="KW-0057">Aromatic amino acid biosynthesis</keyword>
<dbReference type="InterPro" id="IPR013708">
    <property type="entry name" value="Shikimate_DH-bd_N"/>
</dbReference>
<comment type="pathway">
    <text evidence="6">Metabolic intermediate biosynthesis; chorismate biosynthesis; chorismate from D-erythrose 4-phosphate and phosphoenolpyruvate: step 4/7.</text>
</comment>
<evidence type="ECO:0000256" key="4">
    <source>
        <dbReference type="ARBA" id="ARBA00023002"/>
    </source>
</evidence>
<sequence length="316" mass="33058">MFPYLRSVSFAGDALESVRHPARTRTNVSADPDRSHIDYEPSHPSISIAMDVFGLLGNPVGHSLSPPLHEAAYDELGLEARYVTFEPKPEAIGAAIEGAKALGIAGLNVTIPFKQDVLECVEADELATRIGAVNTIDFTGSGPPTGHNTDAAGALRALRDHDVTLADARAVVVGAGGAGRAIAFGLADAGATVDVANRTESTAHDLADEVPNATGYGLDSLERIVADADVLVNATSVGMKEDATPVPPAHLHGDLAVLDAVYQPLETQLLQDAREAGATTVDGAWMLLYQGVEALELWTGRDAPVDAMNEALRSQL</sequence>